<name>A0A4P6JJ44_KTERU</name>
<organism evidence="3 4">
    <name type="scientific">Ktedonosporobacter rubrisoli</name>
    <dbReference type="NCBI Taxonomy" id="2509675"/>
    <lineage>
        <taxon>Bacteria</taxon>
        <taxon>Bacillati</taxon>
        <taxon>Chloroflexota</taxon>
        <taxon>Ktedonobacteria</taxon>
        <taxon>Ktedonobacterales</taxon>
        <taxon>Ktedonosporobacteraceae</taxon>
        <taxon>Ktedonosporobacter</taxon>
    </lineage>
</organism>
<reference evidence="3 4" key="1">
    <citation type="submission" date="2019-01" db="EMBL/GenBank/DDBJ databases">
        <title>Ktedonosporobacter rubrisoli SCAWS-G2.</title>
        <authorList>
            <person name="Huang Y."/>
            <person name="Yan B."/>
        </authorList>
    </citation>
    <scope>NUCLEOTIDE SEQUENCE [LARGE SCALE GENOMIC DNA]</scope>
    <source>
        <strain evidence="3 4">SCAWS-G2</strain>
    </source>
</reference>
<proteinExistence type="predicted"/>
<evidence type="ECO:0000313" key="3">
    <source>
        <dbReference type="EMBL" id="QBD75124.1"/>
    </source>
</evidence>
<feature type="domain" description="LysR substrate-binding" evidence="2">
    <location>
        <begin position="8"/>
        <end position="58"/>
    </location>
</feature>
<evidence type="ECO:0000313" key="4">
    <source>
        <dbReference type="Proteomes" id="UP000290365"/>
    </source>
</evidence>
<protein>
    <recommendedName>
        <fullName evidence="2">LysR substrate-binding domain-containing protein</fullName>
    </recommendedName>
</protein>
<dbReference type="AlphaFoldDB" id="A0A4P6JJ44"/>
<gene>
    <name evidence="3" type="ORF">EPA93_03575</name>
</gene>
<keyword evidence="4" id="KW-1185">Reference proteome</keyword>
<evidence type="ECO:0000256" key="1">
    <source>
        <dbReference type="SAM" id="MobiDB-lite"/>
    </source>
</evidence>
<dbReference type="OrthoDB" id="9803735at2"/>
<dbReference type="Proteomes" id="UP000290365">
    <property type="component" value="Chromosome"/>
</dbReference>
<dbReference type="SUPFAM" id="SSF53850">
    <property type="entry name" value="Periplasmic binding protein-like II"/>
    <property type="match status" value="1"/>
</dbReference>
<dbReference type="InterPro" id="IPR005119">
    <property type="entry name" value="LysR_subst-bd"/>
</dbReference>
<dbReference type="EMBL" id="CP035758">
    <property type="protein sequence ID" value="QBD75124.1"/>
    <property type="molecule type" value="Genomic_DNA"/>
</dbReference>
<dbReference type="KEGG" id="kbs:EPA93_03575"/>
<evidence type="ECO:0000259" key="2">
    <source>
        <dbReference type="Pfam" id="PF03466"/>
    </source>
</evidence>
<dbReference type="Pfam" id="PF03466">
    <property type="entry name" value="LysR_substrate"/>
    <property type="match status" value="1"/>
</dbReference>
<accession>A0A4P6JJ44</accession>
<sequence>MCVSATLFFCLDKCAGVLRRFRALYPELEVVLFVGTLHEVYHWIERGIVDVGFVLLSEAFLAHDFTERLPGGERYFRRSPPGGQGRAFHASTR</sequence>
<dbReference type="Gene3D" id="3.40.190.10">
    <property type="entry name" value="Periplasmic binding protein-like II"/>
    <property type="match status" value="1"/>
</dbReference>
<feature type="region of interest" description="Disordered" evidence="1">
    <location>
        <begin position="73"/>
        <end position="93"/>
    </location>
</feature>